<name>A0A699YH98_HAELA</name>
<evidence type="ECO:0000313" key="2">
    <source>
        <dbReference type="EMBL" id="GFH06396.1"/>
    </source>
</evidence>
<dbReference type="Proteomes" id="UP000485058">
    <property type="component" value="Unassembled WGS sequence"/>
</dbReference>
<reference evidence="2 3" key="1">
    <citation type="submission" date="2020-02" db="EMBL/GenBank/DDBJ databases">
        <title>Draft genome sequence of Haematococcus lacustris strain NIES-144.</title>
        <authorList>
            <person name="Morimoto D."/>
            <person name="Nakagawa S."/>
            <person name="Yoshida T."/>
            <person name="Sawayama S."/>
        </authorList>
    </citation>
    <scope>NUCLEOTIDE SEQUENCE [LARGE SCALE GENOMIC DNA]</scope>
    <source>
        <strain evidence="2 3">NIES-144</strain>
    </source>
</reference>
<accession>A0A699YH98</accession>
<dbReference type="EMBL" id="BLLF01000036">
    <property type="protein sequence ID" value="GFH06396.1"/>
    <property type="molecule type" value="Genomic_DNA"/>
</dbReference>
<gene>
    <name evidence="2" type="ORF">HaLaN_01019</name>
</gene>
<feature type="region of interest" description="Disordered" evidence="1">
    <location>
        <begin position="1"/>
        <end position="55"/>
    </location>
</feature>
<evidence type="ECO:0000256" key="1">
    <source>
        <dbReference type="SAM" id="MobiDB-lite"/>
    </source>
</evidence>
<sequence>MAAAVVQDAGKPAQSPPATRAAGCGAGAGRQLHWQGLAGSPPSWPPILGHLASLT</sequence>
<comment type="caution">
    <text evidence="2">The sequence shown here is derived from an EMBL/GenBank/DDBJ whole genome shotgun (WGS) entry which is preliminary data.</text>
</comment>
<proteinExistence type="predicted"/>
<dbReference type="AlphaFoldDB" id="A0A699YH98"/>
<protein>
    <submittedName>
        <fullName evidence="2">Uncharacterized protein</fullName>
    </submittedName>
</protein>
<evidence type="ECO:0000313" key="3">
    <source>
        <dbReference type="Proteomes" id="UP000485058"/>
    </source>
</evidence>
<organism evidence="2 3">
    <name type="scientific">Haematococcus lacustris</name>
    <name type="common">Green alga</name>
    <name type="synonym">Haematococcus pluvialis</name>
    <dbReference type="NCBI Taxonomy" id="44745"/>
    <lineage>
        <taxon>Eukaryota</taxon>
        <taxon>Viridiplantae</taxon>
        <taxon>Chlorophyta</taxon>
        <taxon>core chlorophytes</taxon>
        <taxon>Chlorophyceae</taxon>
        <taxon>CS clade</taxon>
        <taxon>Chlamydomonadales</taxon>
        <taxon>Haematococcaceae</taxon>
        <taxon>Haematococcus</taxon>
    </lineage>
</organism>
<keyword evidence="3" id="KW-1185">Reference proteome</keyword>